<gene>
    <name evidence="1" type="ORF">ECRASSUSDP1_LOCUS24951</name>
</gene>
<sequence length="757" mass="88325">MFKSMFTCCGQRDSVVKSNEPSSYGRISNGSKQYIESLNQINDLLRLKKSNSKMSFTKLIKKITYNTHDSTIHEDDFKELIEEFSVDEETGEIDPKTRHLLAFSKRDYFYCEEDIICQIYENLDALKVKLFLFLVLRDDKACKVKLFVQTIAAESSSSEMKQEKNYLEGNRVVRDLDRVELDQKRKERILLHARDPYVILVMSLLFAGAILPFVDYYNETEHDGKDYEFSLFLQLATTNKYIFQSFSTYFADNYLFFNTPAHEEKSEFTLREFENLCMNSYDLLFDPKKIRKLFLKFATNNKEKCLRRPSESESKSQHKSELYVVKKIESDDEPVQGQAENLNFQMNPPISTWKRMSVFRAKGKQQNFFNEDKEVPVFRDGEEEKSISVITPDKCSYKEIDMTDSRLKLENTGVTLCKSNTLTGMDKSKEIKLENSEFQKYLECKFGAELLTFLQNHFQNYIIKEAYKCAEEECGYERVRKMDMSNSFKTSPNESLVKNSFNHSYRYNSLRSVNDKVFAKLSAQDYCNNAIKNKISMRDFKEYYMGDQNCENLVNAYLRLLEVYSELKDLQTQYENPDYIPVGIKIFETNYLDEFIMENHTGVISDAIDEELQDFLDQQFLIIPANINGRTVAYIVELPLGPANESPSNPSAYEEEEIIKVDLYLIRDDKLTEEEEQNFNERCSIVIVDLLARAFDVVIIPFNVDNIDAKVHETENLSMILQEIENKVCGITENQLALTEDKIKHKVIDRLSALIET</sequence>
<proteinExistence type="predicted"/>
<name>A0AAD2D8F7_EUPCR</name>
<evidence type="ECO:0000313" key="1">
    <source>
        <dbReference type="EMBL" id="CAI2383451.1"/>
    </source>
</evidence>
<dbReference type="AlphaFoldDB" id="A0AAD2D8F7"/>
<dbReference type="Proteomes" id="UP001295684">
    <property type="component" value="Unassembled WGS sequence"/>
</dbReference>
<organism evidence="1 2">
    <name type="scientific">Euplotes crassus</name>
    <dbReference type="NCBI Taxonomy" id="5936"/>
    <lineage>
        <taxon>Eukaryota</taxon>
        <taxon>Sar</taxon>
        <taxon>Alveolata</taxon>
        <taxon>Ciliophora</taxon>
        <taxon>Intramacronucleata</taxon>
        <taxon>Spirotrichea</taxon>
        <taxon>Hypotrichia</taxon>
        <taxon>Euplotida</taxon>
        <taxon>Euplotidae</taxon>
        <taxon>Moneuplotes</taxon>
    </lineage>
</organism>
<protein>
    <submittedName>
        <fullName evidence="1">Uncharacterized protein</fullName>
    </submittedName>
</protein>
<comment type="caution">
    <text evidence="1">The sequence shown here is derived from an EMBL/GenBank/DDBJ whole genome shotgun (WGS) entry which is preliminary data.</text>
</comment>
<dbReference type="EMBL" id="CAMPGE010025719">
    <property type="protein sequence ID" value="CAI2383451.1"/>
    <property type="molecule type" value="Genomic_DNA"/>
</dbReference>
<reference evidence="1" key="1">
    <citation type="submission" date="2023-07" db="EMBL/GenBank/DDBJ databases">
        <authorList>
            <consortium name="AG Swart"/>
            <person name="Singh M."/>
            <person name="Singh A."/>
            <person name="Seah K."/>
            <person name="Emmerich C."/>
        </authorList>
    </citation>
    <scope>NUCLEOTIDE SEQUENCE</scope>
    <source>
        <strain evidence="1">DP1</strain>
    </source>
</reference>
<keyword evidence="2" id="KW-1185">Reference proteome</keyword>
<evidence type="ECO:0000313" key="2">
    <source>
        <dbReference type="Proteomes" id="UP001295684"/>
    </source>
</evidence>
<accession>A0AAD2D8F7</accession>